<accession>A0A838A9G0</accession>
<evidence type="ECO:0000313" key="8">
    <source>
        <dbReference type="EMBL" id="MBA0126178.1"/>
    </source>
</evidence>
<evidence type="ECO:0000256" key="6">
    <source>
        <dbReference type="SAM" id="MobiDB-lite"/>
    </source>
</evidence>
<evidence type="ECO:0000256" key="1">
    <source>
        <dbReference type="ARBA" id="ARBA00009986"/>
    </source>
</evidence>
<dbReference type="GO" id="GO:0016620">
    <property type="term" value="F:oxidoreductase activity, acting on the aldehyde or oxo group of donors, NAD or NADP as acceptor"/>
    <property type="evidence" value="ECO:0007669"/>
    <property type="project" value="InterPro"/>
</dbReference>
<evidence type="ECO:0000259" key="7">
    <source>
        <dbReference type="Pfam" id="PF00171"/>
    </source>
</evidence>
<evidence type="ECO:0000256" key="3">
    <source>
        <dbReference type="ARBA" id="ARBA00023027"/>
    </source>
</evidence>
<feature type="active site" evidence="4">
    <location>
        <position position="264"/>
    </location>
</feature>
<protein>
    <submittedName>
        <fullName evidence="8">Aldehyde dehydrogenase family protein</fullName>
    </submittedName>
</protein>
<dbReference type="Proteomes" id="UP000582974">
    <property type="component" value="Unassembled WGS sequence"/>
</dbReference>
<keyword evidence="2 5" id="KW-0560">Oxidoreductase</keyword>
<organism evidence="8 9">
    <name type="scientific">Haloechinothrix aidingensis</name>
    <dbReference type="NCBI Taxonomy" id="2752311"/>
    <lineage>
        <taxon>Bacteria</taxon>
        <taxon>Bacillati</taxon>
        <taxon>Actinomycetota</taxon>
        <taxon>Actinomycetes</taxon>
        <taxon>Pseudonocardiales</taxon>
        <taxon>Pseudonocardiaceae</taxon>
        <taxon>Haloechinothrix</taxon>
    </lineage>
</organism>
<proteinExistence type="inferred from homology"/>
<keyword evidence="9" id="KW-1185">Reference proteome</keyword>
<feature type="region of interest" description="Disordered" evidence="6">
    <location>
        <begin position="1"/>
        <end position="22"/>
    </location>
</feature>
<dbReference type="Gene3D" id="3.40.309.10">
    <property type="entry name" value="Aldehyde Dehydrogenase, Chain A, domain 2"/>
    <property type="match status" value="1"/>
</dbReference>
<dbReference type="SUPFAM" id="SSF53720">
    <property type="entry name" value="ALDH-like"/>
    <property type="match status" value="1"/>
</dbReference>
<dbReference type="PANTHER" id="PTHR42986">
    <property type="entry name" value="BENZALDEHYDE DEHYDROGENASE YFMT"/>
    <property type="match status" value="1"/>
</dbReference>
<dbReference type="PROSITE" id="PS00687">
    <property type="entry name" value="ALDEHYDE_DEHYDR_GLU"/>
    <property type="match status" value="1"/>
</dbReference>
<name>A0A838A9G0_9PSEU</name>
<dbReference type="InterPro" id="IPR015590">
    <property type="entry name" value="Aldehyde_DH_dom"/>
</dbReference>
<dbReference type="InterPro" id="IPR016161">
    <property type="entry name" value="Ald_DH/histidinol_DH"/>
</dbReference>
<comment type="caution">
    <text evidence="8">The sequence shown here is derived from an EMBL/GenBank/DDBJ whole genome shotgun (WGS) entry which is preliminary data.</text>
</comment>
<dbReference type="InterPro" id="IPR016163">
    <property type="entry name" value="Ald_DH_C"/>
</dbReference>
<dbReference type="InterPro" id="IPR029510">
    <property type="entry name" value="Ald_DH_CS_GLU"/>
</dbReference>
<feature type="domain" description="Aldehyde dehydrogenase" evidence="7">
    <location>
        <begin position="29"/>
        <end position="484"/>
    </location>
</feature>
<reference evidence="8 9" key="1">
    <citation type="submission" date="2020-07" db="EMBL/GenBank/DDBJ databases">
        <title>Genome of Haloechinothrix sp.</title>
        <authorList>
            <person name="Tang S.-K."/>
            <person name="Yang L."/>
            <person name="Zhu W.-Y."/>
        </authorList>
    </citation>
    <scope>NUCLEOTIDE SEQUENCE [LARGE SCALE GENOMIC DNA]</scope>
    <source>
        <strain evidence="8 9">YIM 98757</strain>
    </source>
</reference>
<dbReference type="EMBL" id="JACCKD010000004">
    <property type="protein sequence ID" value="MBA0126178.1"/>
    <property type="molecule type" value="Genomic_DNA"/>
</dbReference>
<dbReference type="PANTHER" id="PTHR42986:SF1">
    <property type="entry name" value="BENZALDEHYDE DEHYDROGENASE YFMT"/>
    <property type="match status" value="1"/>
</dbReference>
<evidence type="ECO:0000256" key="2">
    <source>
        <dbReference type="ARBA" id="ARBA00023002"/>
    </source>
</evidence>
<evidence type="ECO:0000313" key="9">
    <source>
        <dbReference type="Proteomes" id="UP000582974"/>
    </source>
</evidence>
<sequence>MALTATADAVSHPEPGAPAWTGSVHLDGWTAGGAGTSPVVEPASGEVLGAVGMATPDDVDHAVPVVARAAASWQDRTSQEREACLRAVAAALDRRRAELAGWLIRESGATRAKADREIARAIAEIDHAIELAATPAERVVHAADDGRRQVVRRVPVGVVGVITPFNAPLVLAIRAIAPALAMGNGVILKPDPRTAAAGGLVLAELACEAGLPRDLLAVLPGDGAVGGRISAHEGIGSVLFTGSTAVGRQVGAAAGGALSRVGLELGGNNPVVVLDDADIDRAARCALTSSFLHQGQICMSAGRFVVQRAVYEPFVERLAELAAALTLGDPWRHEVDMGPMIDEEAAGRVRRLMRHSVTAGAELRCGGGGSGVFVPATVLAEAGPDTPAYAEEIFGPVAAVTPAEDAEHALELASAGEYGLVAAIHTRDETRAHALAAKLSCGTVRVNDVTNHDDPATPMSGWHASGNGSAFGGVEMLELVTLPKLVSVAQRH</sequence>
<keyword evidence="3" id="KW-0520">NAD</keyword>
<evidence type="ECO:0000256" key="5">
    <source>
        <dbReference type="RuleBase" id="RU003345"/>
    </source>
</evidence>
<dbReference type="Pfam" id="PF00171">
    <property type="entry name" value="Aldedh"/>
    <property type="match status" value="1"/>
</dbReference>
<dbReference type="RefSeq" id="WP_180893028.1">
    <property type="nucleotide sequence ID" value="NZ_JACCKD010000004.1"/>
</dbReference>
<evidence type="ECO:0000256" key="4">
    <source>
        <dbReference type="PROSITE-ProRule" id="PRU10007"/>
    </source>
</evidence>
<dbReference type="InterPro" id="IPR016162">
    <property type="entry name" value="Ald_DH_N"/>
</dbReference>
<dbReference type="Gene3D" id="3.40.605.10">
    <property type="entry name" value="Aldehyde Dehydrogenase, Chain A, domain 1"/>
    <property type="match status" value="1"/>
</dbReference>
<comment type="similarity">
    <text evidence="1 5">Belongs to the aldehyde dehydrogenase family.</text>
</comment>
<gene>
    <name evidence="8" type="ORF">H0B56_11560</name>
</gene>
<dbReference type="AlphaFoldDB" id="A0A838A9G0"/>